<dbReference type="InterPro" id="IPR009770">
    <property type="entry name" value="HGLS"/>
</dbReference>
<proteinExistence type="inferred from homology"/>
<comment type="caution">
    <text evidence="8">The sequence shown here is derived from an EMBL/GenBank/DDBJ whole genome shotgun (WGS) entry which is preliminary data.</text>
</comment>
<evidence type="ECO:0000313" key="9">
    <source>
        <dbReference type="Proteomes" id="UP001501565"/>
    </source>
</evidence>
<keyword evidence="3" id="KW-0560">Oxidoreductase</keyword>
<keyword evidence="9" id="KW-1185">Reference proteome</keyword>
<protein>
    <recommendedName>
        <fullName evidence="6">2-oxoadipate dioxygenase/decarboxylase</fullName>
        <ecNumber evidence="6">1.13.11.93</ecNumber>
    </recommendedName>
    <alternativeName>
        <fullName evidence="7">2-hydroxyglutarate synthase</fullName>
    </alternativeName>
</protein>
<dbReference type="SMART" id="SM01150">
    <property type="entry name" value="DUF1338"/>
    <property type="match status" value="1"/>
</dbReference>
<evidence type="ECO:0000256" key="1">
    <source>
        <dbReference type="ARBA" id="ARBA00001954"/>
    </source>
</evidence>
<keyword evidence="2" id="KW-0223">Dioxygenase</keyword>
<dbReference type="Pfam" id="PF07063">
    <property type="entry name" value="HGLS"/>
    <property type="match status" value="1"/>
</dbReference>
<name>A0ABP7N8H5_9GAMM</name>
<sequence>MSPETLFNSLWEQYIALNPAVAEIHQLFAEHEDQVINDHIALRTFQHEKVGISKVAKVFEELGYRRCGEYTFVEKKLSAVHLEHPEQPSLPKVFISELKLNECSEELQRIIQSEVINSIDPDLANSAEFCFSGRSWDNICYDTYEMLRQESEYAAWMYVYGYMANHFTVKVNALSRFESLEDVNAFVESHGFQLNQVGGVIKGSPEQCLEQSSTIAEKRPVTFIEGNREIPSCFYEFARRYPTENGIEFSGFIEGNADKIFESTNMK</sequence>
<accession>A0ABP7N8H5</accession>
<dbReference type="EMBL" id="BAABBN010000015">
    <property type="protein sequence ID" value="GAA3939951.1"/>
    <property type="molecule type" value="Genomic_DNA"/>
</dbReference>
<evidence type="ECO:0000256" key="6">
    <source>
        <dbReference type="ARBA" id="ARBA00035023"/>
    </source>
</evidence>
<organism evidence="8 9">
    <name type="scientific">Litoribacillus peritrichatus</name>
    <dbReference type="NCBI Taxonomy" id="718191"/>
    <lineage>
        <taxon>Bacteria</taxon>
        <taxon>Pseudomonadati</taxon>
        <taxon>Pseudomonadota</taxon>
        <taxon>Gammaproteobacteria</taxon>
        <taxon>Oceanospirillales</taxon>
        <taxon>Oceanospirillaceae</taxon>
        <taxon>Litoribacillus</taxon>
    </lineage>
</organism>
<evidence type="ECO:0000256" key="3">
    <source>
        <dbReference type="ARBA" id="ARBA00023002"/>
    </source>
</evidence>
<gene>
    <name evidence="8" type="ORF">GCM10022277_39920</name>
</gene>
<evidence type="ECO:0000256" key="5">
    <source>
        <dbReference type="ARBA" id="ARBA00035013"/>
    </source>
</evidence>
<evidence type="ECO:0000256" key="4">
    <source>
        <dbReference type="ARBA" id="ARBA00023004"/>
    </source>
</evidence>
<evidence type="ECO:0000313" key="8">
    <source>
        <dbReference type="EMBL" id="GAA3939951.1"/>
    </source>
</evidence>
<dbReference type="CDD" id="cd16350">
    <property type="entry name" value="VOC_like"/>
    <property type="match status" value="1"/>
</dbReference>
<comment type="cofactor">
    <cofactor evidence="1">
        <name>Fe(2+)</name>
        <dbReference type="ChEBI" id="CHEBI:29033"/>
    </cofactor>
</comment>
<dbReference type="PANTHER" id="PTHR31136:SF5">
    <property type="entry name" value="2-OXOADIPATE DIOXYGENASE_DECARBOXYLASE, CHLOROPLASTIC"/>
    <property type="match status" value="1"/>
</dbReference>
<evidence type="ECO:0000256" key="7">
    <source>
        <dbReference type="ARBA" id="ARBA00035045"/>
    </source>
</evidence>
<dbReference type="EC" id="1.13.11.93" evidence="6"/>
<dbReference type="Gene3D" id="3.10.180.50">
    <property type="match status" value="1"/>
</dbReference>
<keyword evidence="4" id="KW-0408">Iron</keyword>
<dbReference type="Proteomes" id="UP001501565">
    <property type="component" value="Unassembled WGS sequence"/>
</dbReference>
<comment type="similarity">
    <text evidence="5">Belongs to the 2-oxoadipate dioxygenase/decarboxylase family.</text>
</comment>
<evidence type="ECO:0000256" key="2">
    <source>
        <dbReference type="ARBA" id="ARBA00022964"/>
    </source>
</evidence>
<dbReference type="RefSeq" id="WP_344800411.1">
    <property type="nucleotide sequence ID" value="NZ_BAABBN010000015.1"/>
</dbReference>
<reference evidence="9" key="1">
    <citation type="journal article" date="2019" name="Int. J. Syst. Evol. Microbiol.">
        <title>The Global Catalogue of Microorganisms (GCM) 10K type strain sequencing project: providing services to taxonomists for standard genome sequencing and annotation.</title>
        <authorList>
            <consortium name="The Broad Institute Genomics Platform"/>
            <consortium name="The Broad Institute Genome Sequencing Center for Infectious Disease"/>
            <person name="Wu L."/>
            <person name="Ma J."/>
        </authorList>
    </citation>
    <scope>NUCLEOTIDE SEQUENCE [LARGE SCALE GENOMIC DNA]</scope>
    <source>
        <strain evidence="9">JCM 17551</strain>
    </source>
</reference>
<dbReference type="PANTHER" id="PTHR31136">
    <property type="entry name" value="DUF1338 DOMAIN-CONTAINING PROTEIN"/>
    <property type="match status" value="1"/>
</dbReference>